<organism evidence="1 2">
    <name type="scientific">Hydrogenispora ethanolica</name>
    <dbReference type="NCBI Taxonomy" id="1082276"/>
    <lineage>
        <taxon>Bacteria</taxon>
        <taxon>Bacillati</taxon>
        <taxon>Bacillota</taxon>
        <taxon>Hydrogenispora</taxon>
    </lineage>
</organism>
<accession>A0A4R1SBR4</accession>
<sequence>MDVYGPNPRPESGRETIGLRGPKAFGLRRMVLLSPIRCQIKTVPNRFQKGVIKRMPFSR</sequence>
<dbReference type="AlphaFoldDB" id="A0A4R1SBR4"/>
<gene>
    <name evidence="1" type="ORF">EDC14_1001288</name>
</gene>
<protein>
    <submittedName>
        <fullName evidence="1">Uncharacterized protein</fullName>
    </submittedName>
</protein>
<name>A0A4R1SBR4_HYDET</name>
<proteinExistence type="predicted"/>
<keyword evidence="2" id="KW-1185">Reference proteome</keyword>
<comment type="caution">
    <text evidence="1">The sequence shown here is derived from an EMBL/GenBank/DDBJ whole genome shotgun (WGS) entry which is preliminary data.</text>
</comment>
<reference evidence="1 2" key="1">
    <citation type="submission" date="2019-03" db="EMBL/GenBank/DDBJ databases">
        <title>Genomic Encyclopedia of Type Strains, Phase IV (KMG-IV): sequencing the most valuable type-strain genomes for metagenomic binning, comparative biology and taxonomic classification.</title>
        <authorList>
            <person name="Goeker M."/>
        </authorList>
    </citation>
    <scope>NUCLEOTIDE SEQUENCE [LARGE SCALE GENOMIC DNA]</scope>
    <source>
        <strain evidence="1 2">LX-B</strain>
    </source>
</reference>
<dbReference type="Proteomes" id="UP000295008">
    <property type="component" value="Unassembled WGS sequence"/>
</dbReference>
<evidence type="ECO:0000313" key="2">
    <source>
        <dbReference type="Proteomes" id="UP000295008"/>
    </source>
</evidence>
<dbReference type="EMBL" id="SLUN01000001">
    <property type="protein sequence ID" value="TCL77003.1"/>
    <property type="molecule type" value="Genomic_DNA"/>
</dbReference>
<evidence type="ECO:0000313" key="1">
    <source>
        <dbReference type="EMBL" id="TCL77003.1"/>
    </source>
</evidence>